<dbReference type="Proteomes" id="UP000557566">
    <property type="component" value="Unassembled WGS sequence"/>
</dbReference>
<dbReference type="SMART" id="SM01111">
    <property type="entry name" value="CVNH"/>
    <property type="match status" value="1"/>
</dbReference>
<accession>A0A8H4PP73</accession>
<dbReference type="EMBL" id="JAAVMX010000007">
    <property type="protein sequence ID" value="KAF4506545.1"/>
    <property type="molecule type" value="Genomic_DNA"/>
</dbReference>
<dbReference type="PANTHER" id="PTHR42076:SF1">
    <property type="entry name" value="CYANOVIRIN-N DOMAIN-CONTAINING PROTEIN"/>
    <property type="match status" value="1"/>
</dbReference>
<protein>
    <recommendedName>
        <fullName evidence="1">Cyanovirin-N domain-containing protein</fullName>
    </recommendedName>
</protein>
<dbReference type="Pfam" id="PF08881">
    <property type="entry name" value="CVNH"/>
    <property type="match status" value="1"/>
</dbReference>
<gene>
    <name evidence="2" type="ORF">G6O67_006619</name>
</gene>
<dbReference type="InterPro" id="IPR011058">
    <property type="entry name" value="Cyanovirin-N"/>
</dbReference>
<sequence>MSFSQSSQNYRLEGSRLFAQVRRSDGSWADGELDINNHVGNNDGVFDLHGTGVYDSADHASWRLDGTTIVALLRKADGSLGEEQFLRLDDHVSNNDGTLEFNK</sequence>
<name>A0A8H4PP73_9HYPO</name>
<evidence type="ECO:0000259" key="1">
    <source>
        <dbReference type="SMART" id="SM01111"/>
    </source>
</evidence>
<dbReference type="OrthoDB" id="2441380at2759"/>
<feature type="domain" description="Cyanovirin-N" evidence="1">
    <location>
        <begin position="2"/>
        <end position="101"/>
    </location>
</feature>
<reference evidence="2 3" key="1">
    <citation type="journal article" date="2020" name="Genome Biol. Evol.">
        <title>A new high-quality draft genome assembly of the Chinese cordyceps Ophiocordyceps sinensis.</title>
        <authorList>
            <person name="Shu R."/>
            <person name="Zhang J."/>
            <person name="Meng Q."/>
            <person name="Zhang H."/>
            <person name="Zhou G."/>
            <person name="Li M."/>
            <person name="Wu P."/>
            <person name="Zhao Y."/>
            <person name="Chen C."/>
            <person name="Qin Q."/>
        </authorList>
    </citation>
    <scope>NUCLEOTIDE SEQUENCE [LARGE SCALE GENOMIC DNA]</scope>
    <source>
        <strain evidence="2 3">IOZ07</strain>
    </source>
</reference>
<keyword evidence="3" id="KW-1185">Reference proteome</keyword>
<dbReference type="AlphaFoldDB" id="A0A8H4PP73"/>
<evidence type="ECO:0000313" key="2">
    <source>
        <dbReference type="EMBL" id="KAF4506545.1"/>
    </source>
</evidence>
<dbReference type="Gene3D" id="2.30.60.10">
    <property type="entry name" value="Cyanovirin-N"/>
    <property type="match status" value="1"/>
</dbReference>
<evidence type="ECO:0000313" key="3">
    <source>
        <dbReference type="Proteomes" id="UP000557566"/>
    </source>
</evidence>
<proteinExistence type="predicted"/>
<dbReference type="PANTHER" id="PTHR42076">
    <property type="entry name" value="CYANOVIRIN-N HOMOLOG"/>
    <property type="match status" value="1"/>
</dbReference>
<dbReference type="SUPFAM" id="SSF51322">
    <property type="entry name" value="Cyanovirin-N"/>
    <property type="match status" value="1"/>
</dbReference>
<organism evidence="2 3">
    <name type="scientific">Ophiocordyceps sinensis</name>
    <dbReference type="NCBI Taxonomy" id="72228"/>
    <lineage>
        <taxon>Eukaryota</taxon>
        <taxon>Fungi</taxon>
        <taxon>Dikarya</taxon>
        <taxon>Ascomycota</taxon>
        <taxon>Pezizomycotina</taxon>
        <taxon>Sordariomycetes</taxon>
        <taxon>Hypocreomycetidae</taxon>
        <taxon>Hypocreales</taxon>
        <taxon>Ophiocordycipitaceae</taxon>
        <taxon>Ophiocordyceps</taxon>
    </lineage>
</organism>
<dbReference type="InterPro" id="IPR036673">
    <property type="entry name" value="Cyanovirin-N_sf"/>
</dbReference>
<comment type="caution">
    <text evidence="2">The sequence shown here is derived from an EMBL/GenBank/DDBJ whole genome shotgun (WGS) entry which is preliminary data.</text>
</comment>